<dbReference type="FunFam" id="3.40.309.10:FF:000001">
    <property type="entry name" value="Mitochondrial aldehyde dehydrogenase 2"/>
    <property type="match status" value="1"/>
</dbReference>
<dbReference type="RefSeq" id="WP_289870608.1">
    <property type="nucleotide sequence ID" value="NZ_JAREWH010000266.1"/>
</dbReference>
<evidence type="ECO:0000256" key="2">
    <source>
        <dbReference type="ARBA" id="ARBA00023002"/>
    </source>
</evidence>
<evidence type="ECO:0000256" key="1">
    <source>
        <dbReference type="ARBA" id="ARBA00009986"/>
    </source>
</evidence>
<name>A0AAW7KQI8_ENTFL</name>
<comment type="similarity">
    <text evidence="1">Belongs to the aldehyde dehydrogenase family.</text>
</comment>
<evidence type="ECO:0000313" key="4">
    <source>
        <dbReference type="EMBL" id="MDN3194173.1"/>
    </source>
</evidence>
<proteinExistence type="inferred from homology"/>
<dbReference type="Pfam" id="PF00171">
    <property type="entry name" value="Aldedh"/>
    <property type="match status" value="1"/>
</dbReference>
<dbReference type="InterPro" id="IPR015590">
    <property type="entry name" value="Aldehyde_DH_dom"/>
</dbReference>
<evidence type="ECO:0000313" key="5">
    <source>
        <dbReference type="Proteomes" id="UP001173174"/>
    </source>
</evidence>
<keyword evidence="2" id="KW-0560">Oxidoreductase</keyword>
<protein>
    <submittedName>
        <fullName evidence="4">Aldehyde dehydrogenase family protein</fullName>
    </submittedName>
</protein>
<dbReference type="PROSITE" id="PS00070">
    <property type="entry name" value="ALDEHYDE_DEHYDR_CYS"/>
    <property type="match status" value="1"/>
</dbReference>
<accession>A0AAW7KQI8</accession>
<feature type="non-terminal residue" evidence="4">
    <location>
        <position position="1"/>
    </location>
</feature>
<dbReference type="InterPro" id="IPR016160">
    <property type="entry name" value="Ald_DH_CS_CYS"/>
</dbReference>
<dbReference type="EMBL" id="JAREWH010000266">
    <property type="protein sequence ID" value="MDN3194173.1"/>
    <property type="molecule type" value="Genomic_DNA"/>
</dbReference>
<sequence>LFNQGQVCCAGSRVFVQSGIYDQFVEALKEKFEQVNVGFPWEKDVEMGAQINEHQLEEILKYVEIGVKEGATLITGGQRLTENGLDKGAFLAPTLLANGTNTMCVAQEEIFGPVATVIKFETEEEVIRLANDSEYGLGGAVFSQDINVA</sequence>
<dbReference type="AlphaFoldDB" id="A0AAW7KQI8"/>
<feature type="non-terminal residue" evidence="4">
    <location>
        <position position="149"/>
    </location>
</feature>
<dbReference type="GO" id="GO:0016620">
    <property type="term" value="F:oxidoreductase activity, acting on the aldehyde or oxo group of donors, NAD or NADP as acceptor"/>
    <property type="evidence" value="ECO:0007669"/>
    <property type="project" value="InterPro"/>
</dbReference>
<dbReference type="InterPro" id="IPR016161">
    <property type="entry name" value="Ald_DH/histidinol_DH"/>
</dbReference>
<feature type="domain" description="Aldehyde dehydrogenase" evidence="3">
    <location>
        <begin position="2"/>
        <end position="148"/>
    </location>
</feature>
<dbReference type="InterPro" id="IPR016163">
    <property type="entry name" value="Ald_DH_C"/>
</dbReference>
<reference evidence="4" key="2">
    <citation type="submission" date="2023-03" db="EMBL/GenBank/DDBJ databases">
        <authorList>
            <person name="Zajac M."/>
            <person name="Kwit R."/>
            <person name="Wasyl D."/>
        </authorList>
    </citation>
    <scope>NUCLEOTIDE SEQUENCE</scope>
    <source>
        <strain evidence="4">691B_2</strain>
    </source>
</reference>
<gene>
    <name evidence="4" type="ORF">P0E79_17060</name>
</gene>
<evidence type="ECO:0000259" key="3">
    <source>
        <dbReference type="Pfam" id="PF00171"/>
    </source>
</evidence>
<dbReference type="SUPFAM" id="SSF53720">
    <property type="entry name" value="ALDH-like"/>
    <property type="match status" value="1"/>
</dbReference>
<reference evidence="4" key="1">
    <citation type="journal article" date="2023" name="Pathogens">
        <title>Prevalence of Enterococcus spp. and the Whole-Genome Characteristics of Enterococcus faecium and Enterococcus faecalis Strains Isolated from Free-Living Birds in Poland.</title>
        <authorList>
            <person name="Kwit R."/>
            <person name="Zajac M."/>
            <person name="Smialowska-Weglinska A."/>
            <person name="Skarzynska M."/>
            <person name="Bomba A."/>
            <person name="Lalak A."/>
            <person name="Skrzypiec E."/>
            <person name="Wojdat D."/>
            <person name="Koza W."/>
            <person name="Mikos-Wojewoda E."/>
            <person name="Pasim P."/>
            <person name="Skora M."/>
            <person name="Polak M."/>
            <person name="Wiacek J."/>
            <person name="Wasyl D."/>
        </authorList>
    </citation>
    <scope>NUCLEOTIDE SEQUENCE</scope>
    <source>
        <strain evidence="4">691B_2</strain>
    </source>
</reference>
<dbReference type="Gene3D" id="3.40.309.10">
    <property type="entry name" value="Aldehyde Dehydrogenase, Chain A, domain 2"/>
    <property type="match status" value="1"/>
</dbReference>
<dbReference type="PANTHER" id="PTHR11699">
    <property type="entry name" value="ALDEHYDE DEHYDROGENASE-RELATED"/>
    <property type="match status" value="1"/>
</dbReference>
<comment type="caution">
    <text evidence="4">The sequence shown here is derived from an EMBL/GenBank/DDBJ whole genome shotgun (WGS) entry which is preliminary data.</text>
</comment>
<dbReference type="Proteomes" id="UP001173174">
    <property type="component" value="Unassembled WGS sequence"/>
</dbReference>
<organism evidence="4 5">
    <name type="scientific">Enterococcus faecalis</name>
    <name type="common">Streptococcus faecalis</name>
    <dbReference type="NCBI Taxonomy" id="1351"/>
    <lineage>
        <taxon>Bacteria</taxon>
        <taxon>Bacillati</taxon>
        <taxon>Bacillota</taxon>
        <taxon>Bacilli</taxon>
        <taxon>Lactobacillales</taxon>
        <taxon>Enterococcaceae</taxon>
        <taxon>Enterococcus</taxon>
    </lineage>
</organism>